<keyword evidence="1" id="KW-0812">Transmembrane</keyword>
<protein>
    <submittedName>
        <fullName evidence="2">Uncharacterized protein</fullName>
    </submittedName>
</protein>
<dbReference type="EMBL" id="JAVHJO010000013">
    <property type="protein sequence ID" value="KAK6530108.1"/>
    <property type="molecule type" value="Genomic_DNA"/>
</dbReference>
<keyword evidence="1" id="KW-0472">Membrane</keyword>
<accession>A0AAV9WYC0</accession>
<comment type="caution">
    <text evidence="2">The sequence shown here is derived from an EMBL/GenBank/DDBJ whole genome shotgun (WGS) entry which is preliminary data.</text>
</comment>
<keyword evidence="3" id="KW-1185">Reference proteome</keyword>
<evidence type="ECO:0000256" key="1">
    <source>
        <dbReference type="SAM" id="Phobius"/>
    </source>
</evidence>
<name>A0AAV9WYC0_9PEZI</name>
<reference evidence="2 3" key="1">
    <citation type="submission" date="2019-10" db="EMBL/GenBank/DDBJ databases">
        <authorList>
            <person name="Palmer J.M."/>
        </authorList>
    </citation>
    <scope>NUCLEOTIDE SEQUENCE [LARGE SCALE GENOMIC DNA]</scope>
    <source>
        <strain evidence="2 3">TWF694</strain>
    </source>
</reference>
<sequence>MPIRQNTTPANARMRGGPPNNTLDFFCAGADSSTANLITRNSSAYPLKSIVPNSKDQPDTFFLRWRQVIISAGVFLVLLIGTISIIVGIFEYKRRIHPSTADVIAAATNTPAYLNSKYAHPTPPPRMVMSAAT</sequence>
<gene>
    <name evidence="2" type="ORF">TWF694_003480</name>
</gene>
<dbReference type="Proteomes" id="UP001365542">
    <property type="component" value="Unassembled WGS sequence"/>
</dbReference>
<keyword evidence="1" id="KW-1133">Transmembrane helix</keyword>
<proteinExistence type="predicted"/>
<dbReference type="AlphaFoldDB" id="A0AAV9WYC0"/>
<feature type="transmembrane region" description="Helical" evidence="1">
    <location>
        <begin position="68"/>
        <end position="90"/>
    </location>
</feature>
<organism evidence="2 3">
    <name type="scientific">Orbilia ellipsospora</name>
    <dbReference type="NCBI Taxonomy" id="2528407"/>
    <lineage>
        <taxon>Eukaryota</taxon>
        <taxon>Fungi</taxon>
        <taxon>Dikarya</taxon>
        <taxon>Ascomycota</taxon>
        <taxon>Pezizomycotina</taxon>
        <taxon>Orbiliomycetes</taxon>
        <taxon>Orbiliales</taxon>
        <taxon>Orbiliaceae</taxon>
        <taxon>Orbilia</taxon>
    </lineage>
</organism>
<evidence type="ECO:0000313" key="2">
    <source>
        <dbReference type="EMBL" id="KAK6530108.1"/>
    </source>
</evidence>
<evidence type="ECO:0000313" key="3">
    <source>
        <dbReference type="Proteomes" id="UP001365542"/>
    </source>
</evidence>